<evidence type="ECO:0008006" key="6">
    <source>
        <dbReference type="Google" id="ProtNLM"/>
    </source>
</evidence>
<proteinExistence type="inferred from homology"/>
<reference evidence="4" key="1">
    <citation type="submission" date="2022-07" db="EMBL/GenBank/DDBJ databases">
        <title>Taxonomy of Novel Oxalotrophic and Methylotrophic Bacteria.</title>
        <authorList>
            <person name="Sahin N."/>
            <person name="Tani A."/>
        </authorList>
    </citation>
    <scope>NUCLEOTIDE SEQUENCE</scope>
    <source>
        <strain evidence="4">Y10</strain>
    </source>
</reference>
<accession>A0ABQ5MFN1</accession>
<evidence type="ECO:0000313" key="4">
    <source>
        <dbReference type="EMBL" id="GLB48226.1"/>
    </source>
</evidence>
<evidence type="ECO:0000313" key="5">
    <source>
        <dbReference type="Proteomes" id="UP001143543"/>
    </source>
</evidence>
<dbReference type="InterPro" id="IPR034660">
    <property type="entry name" value="DinB/YfiT-like"/>
</dbReference>
<dbReference type="SUPFAM" id="SSF109854">
    <property type="entry name" value="DinB/YfiT-like putative metalloenzymes"/>
    <property type="match status" value="1"/>
</dbReference>
<comment type="similarity">
    <text evidence="1">Belongs to the DinB family.</text>
</comment>
<gene>
    <name evidence="4" type="ORF">Y10_05940</name>
</gene>
<dbReference type="InterPro" id="IPR007837">
    <property type="entry name" value="DinB"/>
</dbReference>
<dbReference type="Gene3D" id="1.20.120.450">
    <property type="entry name" value="dinb family like domain"/>
    <property type="match status" value="1"/>
</dbReference>
<dbReference type="EMBL" id="BRVO01000001">
    <property type="protein sequence ID" value="GLB48226.1"/>
    <property type="molecule type" value="Genomic_DNA"/>
</dbReference>
<keyword evidence="3" id="KW-0732">Signal</keyword>
<protein>
    <recommendedName>
        <fullName evidence="6">DinB family protein</fullName>
    </recommendedName>
</protein>
<keyword evidence="5" id="KW-1185">Reference proteome</keyword>
<dbReference type="Proteomes" id="UP001143543">
    <property type="component" value="Unassembled WGS sequence"/>
</dbReference>
<name>A0ABQ5MFN1_9FLAO</name>
<comment type="caution">
    <text evidence="4">The sequence shown here is derived from an EMBL/GenBank/DDBJ whole genome shotgun (WGS) entry which is preliminary data.</text>
</comment>
<feature type="chain" id="PRO_5045868749" description="DinB family protein" evidence="3">
    <location>
        <begin position="19"/>
        <end position="167"/>
    </location>
</feature>
<evidence type="ECO:0000256" key="2">
    <source>
        <dbReference type="ARBA" id="ARBA00022723"/>
    </source>
</evidence>
<sequence>MKKLITLIALITVTMATAQDKPLTAWQEKWTNSEHYLLEIAEAMPANHYSFKPTEREMSFAEQLVHIANNINWLSNTYFKGEKVEKYTEVSDKEEIISLLKAAFSNARNAVKSTDEKDLSTVVDFFAGPKTKLQILNLLQDHVTHHRGQIIVYLNLNNVAPPRYSGW</sequence>
<dbReference type="RefSeq" id="WP_281763879.1">
    <property type="nucleotide sequence ID" value="NZ_BRVO01000001.1"/>
</dbReference>
<dbReference type="Pfam" id="PF05163">
    <property type="entry name" value="DinB"/>
    <property type="match status" value="1"/>
</dbReference>
<organism evidence="4 5">
    <name type="scientific">Neptunitalea lumnitzerae</name>
    <dbReference type="NCBI Taxonomy" id="2965509"/>
    <lineage>
        <taxon>Bacteria</taxon>
        <taxon>Pseudomonadati</taxon>
        <taxon>Bacteroidota</taxon>
        <taxon>Flavobacteriia</taxon>
        <taxon>Flavobacteriales</taxon>
        <taxon>Flavobacteriaceae</taxon>
        <taxon>Neptunitalea</taxon>
    </lineage>
</organism>
<keyword evidence="2" id="KW-0479">Metal-binding</keyword>
<evidence type="ECO:0000256" key="1">
    <source>
        <dbReference type="ARBA" id="ARBA00008635"/>
    </source>
</evidence>
<evidence type="ECO:0000256" key="3">
    <source>
        <dbReference type="SAM" id="SignalP"/>
    </source>
</evidence>
<feature type="signal peptide" evidence="3">
    <location>
        <begin position="1"/>
        <end position="18"/>
    </location>
</feature>